<reference evidence="4" key="2">
    <citation type="submission" date="2021-01" db="EMBL/GenBank/DDBJ databases">
        <authorList>
            <person name="Schikora-Tamarit M.A."/>
        </authorList>
    </citation>
    <scope>NUCLEOTIDE SEQUENCE</scope>
    <source>
        <strain evidence="4">CBS6075</strain>
    </source>
</reference>
<keyword evidence="1 3" id="KW-0547">Nucleotide-binding</keyword>
<accession>A0A9P8T5J9</accession>
<dbReference type="GO" id="GO:0003924">
    <property type="term" value="F:GTPase activity"/>
    <property type="evidence" value="ECO:0007669"/>
    <property type="project" value="InterPro"/>
</dbReference>
<evidence type="ECO:0000256" key="3">
    <source>
        <dbReference type="PIRSR" id="PIRSR606689-1"/>
    </source>
</evidence>
<dbReference type="EMBL" id="JAEUBE010000199">
    <property type="protein sequence ID" value="KAH3666871.1"/>
    <property type="molecule type" value="Genomic_DNA"/>
</dbReference>
<evidence type="ECO:0000256" key="1">
    <source>
        <dbReference type="ARBA" id="ARBA00022741"/>
    </source>
</evidence>
<dbReference type="Pfam" id="PF00025">
    <property type="entry name" value="Arf"/>
    <property type="match status" value="1"/>
</dbReference>
<dbReference type="OrthoDB" id="2011769at2759"/>
<name>A0A9P8T5J9_9ASCO</name>
<dbReference type="Gene3D" id="3.40.50.300">
    <property type="entry name" value="P-loop containing nucleotide triphosphate hydrolases"/>
    <property type="match status" value="1"/>
</dbReference>
<keyword evidence="2 3" id="KW-0342">GTP-binding</keyword>
<evidence type="ECO:0008006" key="6">
    <source>
        <dbReference type="Google" id="ProtNLM"/>
    </source>
</evidence>
<proteinExistence type="predicted"/>
<dbReference type="RefSeq" id="XP_046061827.1">
    <property type="nucleotide sequence ID" value="XM_046204286.1"/>
</dbReference>
<dbReference type="GO" id="GO:0005525">
    <property type="term" value="F:GTP binding"/>
    <property type="evidence" value="ECO:0007669"/>
    <property type="project" value="UniProtKB-KW"/>
</dbReference>
<evidence type="ECO:0000313" key="4">
    <source>
        <dbReference type="EMBL" id="KAH3666871.1"/>
    </source>
</evidence>
<dbReference type="GeneID" id="70235287"/>
<comment type="caution">
    <text evidence="4">The sequence shown here is derived from an EMBL/GenBank/DDBJ whole genome shotgun (WGS) entry which is preliminary data.</text>
</comment>
<dbReference type="InterPro" id="IPR006689">
    <property type="entry name" value="Small_GTPase_ARF/SAR"/>
</dbReference>
<dbReference type="InterPro" id="IPR027417">
    <property type="entry name" value="P-loop_NTPase"/>
</dbReference>
<sequence length="132" mass="15021">MVSPQISLIVFVIDIADTLTLDTAKEKLHETIVYNNQHRQVPMLVLCNKTDLVTDYRYFVANKKIKNTKPNNRLLGSNEDTLLNYLGLENRDSGLVLDESIDVQFELDLHLVSLRAAHAGLQQDLVSWMTKP</sequence>
<protein>
    <recommendedName>
        <fullName evidence="6">Signal recognition particle receptor subunit beta</fullName>
    </recommendedName>
</protein>
<dbReference type="Proteomes" id="UP000769157">
    <property type="component" value="Unassembled WGS sequence"/>
</dbReference>
<feature type="binding site" evidence="3">
    <location>
        <begin position="48"/>
        <end position="51"/>
    </location>
    <ligand>
        <name>GTP</name>
        <dbReference type="ChEBI" id="CHEBI:37565"/>
    </ligand>
</feature>
<evidence type="ECO:0000313" key="5">
    <source>
        <dbReference type="Proteomes" id="UP000769157"/>
    </source>
</evidence>
<evidence type="ECO:0000256" key="2">
    <source>
        <dbReference type="ARBA" id="ARBA00023134"/>
    </source>
</evidence>
<keyword evidence="5" id="KW-1185">Reference proteome</keyword>
<reference evidence="4" key="1">
    <citation type="journal article" date="2021" name="Open Biol.">
        <title>Shared evolutionary footprints suggest mitochondrial oxidative damage underlies multiple complex I losses in fungi.</title>
        <authorList>
            <person name="Schikora-Tamarit M.A."/>
            <person name="Marcet-Houben M."/>
            <person name="Nosek J."/>
            <person name="Gabaldon T."/>
        </authorList>
    </citation>
    <scope>NUCLEOTIDE SEQUENCE</scope>
    <source>
        <strain evidence="4">CBS6075</strain>
    </source>
</reference>
<organism evidence="4 5">
    <name type="scientific">Ogataea philodendri</name>
    <dbReference type="NCBI Taxonomy" id="1378263"/>
    <lineage>
        <taxon>Eukaryota</taxon>
        <taxon>Fungi</taxon>
        <taxon>Dikarya</taxon>
        <taxon>Ascomycota</taxon>
        <taxon>Saccharomycotina</taxon>
        <taxon>Pichiomycetes</taxon>
        <taxon>Pichiales</taxon>
        <taxon>Pichiaceae</taxon>
        <taxon>Ogataea</taxon>
    </lineage>
</organism>
<dbReference type="SUPFAM" id="SSF52540">
    <property type="entry name" value="P-loop containing nucleoside triphosphate hydrolases"/>
    <property type="match status" value="1"/>
</dbReference>
<dbReference type="AlphaFoldDB" id="A0A9P8T5J9"/>
<gene>
    <name evidence="4" type="ORF">OGAPHI_003320</name>
</gene>